<dbReference type="Gene3D" id="1.10.10.60">
    <property type="entry name" value="Homeodomain-like"/>
    <property type="match status" value="2"/>
</dbReference>
<organism evidence="5 6">
    <name type="scientific">Candidatus Enterococcus murrayae</name>
    <dbReference type="NCBI Taxonomy" id="2815321"/>
    <lineage>
        <taxon>Bacteria</taxon>
        <taxon>Bacillati</taxon>
        <taxon>Bacillota</taxon>
        <taxon>Bacilli</taxon>
        <taxon>Lactobacillales</taxon>
        <taxon>Enterococcaceae</taxon>
        <taxon>Enterococcus</taxon>
    </lineage>
</organism>
<dbReference type="PROSITE" id="PS01124">
    <property type="entry name" value="HTH_ARAC_FAMILY_2"/>
    <property type="match status" value="1"/>
</dbReference>
<dbReference type="PANTHER" id="PTHR43280">
    <property type="entry name" value="ARAC-FAMILY TRANSCRIPTIONAL REGULATOR"/>
    <property type="match status" value="1"/>
</dbReference>
<dbReference type="InterPro" id="IPR009057">
    <property type="entry name" value="Homeodomain-like_sf"/>
</dbReference>
<protein>
    <submittedName>
        <fullName evidence="5">Helix-turn-helix transcriptional regulator</fullName>
    </submittedName>
</protein>
<sequence length="317" mass="36762">MDVTATEYNSFYQFLATLDCYLGDDGQMIGEVQRFAANARREIAAFVTKETRAQIAVPADFIRMLYVMKGTVAVQINDVEKELNAGGLIIVNGATQLSYCGDLETEVIAFYFKSSYFTESLLGQFFEEPLLYRFFVEALSNEFASIPRFLVYDFAEETDVHFYALLLLKQVVKMAYFNNKVTKSAFVLLIVEISQGKPERLIAKDRFISNGQLTEELLAYIDARLEQVTLEEVAQKFHFHPNYLSSLLKEKTGQSFTEIVLLRRIERCKSYLEQTDLTIQTIVERLGYKDKAFFYKRFKQIEGITPRQYRKMREEEK</sequence>
<keyword evidence="2" id="KW-0238">DNA-binding</keyword>
<name>A0ABS3HLP4_9ENTE</name>
<feature type="domain" description="HTH araC/xylS-type" evidence="4">
    <location>
        <begin position="215"/>
        <end position="312"/>
    </location>
</feature>
<dbReference type="PANTHER" id="PTHR43280:SF2">
    <property type="entry name" value="HTH-TYPE TRANSCRIPTIONAL REGULATOR EXSA"/>
    <property type="match status" value="1"/>
</dbReference>
<dbReference type="RefSeq" id="WP_207110110.1">
    <property type="nucleotide sequence ID" value="NZ_JAFLVR010000056.1"/>
</dbReference>
<reference evidence="5 6" key="1">
    <citation type="submission" date="2021-03" db="EMBL/GenBank/DDBJ databases">
        <title>Enterococcal diversity collection.</title>
        <authorList>
            <person name="Gilmore M.S."/>
            <person name="Schwartzman J."/>
            <person name="Van Tyne D."/>
            <person name="Martin M."/>
            <person name="Earl A.M."/>
            <person name="Manson A.L."/>
            <person name="Straub T."/>
            <person name="Salamzade R."/>
            <person name="Saavedra J."/>
            <person name="Lebreton F."/>
            <person name="Prichula J."/>
            <person name="Schaufler K."/>
            <person name="Gaca A."/>
            <person name="Sgardioli B."/>
            <person name="Wagenaar J."/>
            <person name="Strong T."/>
        </authorList>
    </citation>
    <scope>NUCLEOTIDE SEQUENCE [LARGE SCALE GENOMIC DNA]</scope>
    <source>
        <strain evidence="5 6">MJM16</strain>
    </source>
</reference>
<dbReference type="Pfam" id="PF12833">
    <property type="entry name" value="HTH_18"/>
    <property type="match status" value="1"/>
</dbReference>
<gene>
    <name evidence="5" type="ORF">JZO85_19105</name>
</gene>
<evidence type="ECO:0000256" key="3">
    <source>
        <dbReference type="ARBA" id="ARBA00023163"/>
    </source>
</evidence>
<dbReference type="SMART" id="SM00342">
    <property type="entry name" value="HTH_ARAC"/>
    <property type="match status" value="1"/>
</dbReference>
<accession>A0ABS3HLP4</accession>
<comment type="caution">
    <text evidence="5">The sequence shown here is derived from an EMBL/GenBank/DDBJ whole genome shotgun (WGS) entry which is preliminary data.</text>
</comment>
<keyword evidence="6" id="KW-1185">Reference proteome</keyword>
<dbReference type="InterPro" id="IPR018060">
    <property type="entry name" value="HTH_AraC"/>
</dbReference>
<evidence type="ECO:0000259" key="4">
    <source>
        <dbReference type="PROSITE" id="PS01124"/>
    </source>
</evidence>
<dbReference type="Proteomes" id="UP000664495">
    <property type="component" value="Unassembled WGS sequence"/>
</dbReference>
<evidence type="ECO:0000313" key="6">
    <source>
        <dbReference type="Proteomes" id="UP000664495"/>
    </source>
</evidence>
<dbReference type="SUPFAM" id="SSF46689">
    <property type="entry name" value="Homeodomain-like"/>
    <property type="match status" value="1"/>
</dbReference>
<dbReference type="EMBL" id="JAFLVR010000056">
    <property type="protein sequence ID" value="MBO0454372.1"/>
    <property type="molecule type" value="Genomic_DNA"/>
</dbReference>
<evidence type="ECO:0000313" key="5">
    <source>
        <dbReference type="EMBL" id="MBO0454372.1"/>
    </source>
</evidence>
<evidence type="ECO:0000256" key="2">
    <source>
        <dbReference type="ARBA" id="ARBA00023125"/>
    </source>
</evidence>
<keyword evidence="1" id="KW-0805">Transcription regulation</keyword>
<proteinExistence type="predicted"/>
<evidence type="ECO:0000256" key="1">
    <source>
        <dbReference type="ARBA" id="ARBA00023015"/>
    </source>
</evidence>
<keyword evidence="3" id="KW-0804">Transcription</keyword>